<dbReference type="EC" id="3.1.1.-" evidence="3"/>
<dbReference type="RefSeq" id="XP_005851915.1">
    <property type="nucleotide sequence ID" value="XM_005851853.1"/>
</dbReference>
<accession>E1Z3B7</accession>
<organism evidence="6">
    <name type="scientific">Chlorella variabilis</name>
    <name type="common">Green alga</name>
    <dbReference type="NCBI Taxonomy" id="554065"/>
    <lineage>
        <taxon>Eukaryota</taxon>
        <taxon>Viridiplantae</taxon>
        <taxon>Chlorophyta</taxon>
        <taxon>core chlorophytes</taxon>
        <taxon>Trebouxiophyceae</taxon>
        <taxon>Chlorellales</taxon>
        <taxon>Chlorellaceae</taxon>
        <taxon>Chlorella clade</taxon>
        <taxon>Chlorella</taxon>
    </lineage>
</organism>
<reference evidence="5 6" key="1">
    <citation type="journal article" date="2010" name="Plant Cell">
        <title>The Chlorella variabilis NC64A genome reveals adaptation to photosymbiosis, coevolution with viruses, and cryptic sex.</title>
        <authorList>
            <person name="Blanc G."/>
            <person name="Duncan G."/>
            <person name="Agarkova I."/>
            <person name="Borodovsky M."/>
            <person name="Gurnon J."/>
            <person name="Kuo A."/>
            <person name="Lindquist E."/>
            <person name="Lucas S."/>
            <person name="Pangilinan J."/>
            <person name="Polle J."/>
            <person name="Salamov A."/>
            <person name="Terry A."/>
            <person name="Yamada T."/>
            <person name="Dunigan D.D."/>
            <person name="Grigoriev I.V."/>
            <person name="Claverie J.M."/>
            <person name="Van Etten J.L."/>
        </authorList>
    </citation>
    <scope>NUCLEOTIDE SEQUENCE [LARGE SCALE GENOMIC DNA]</scope>
    <source>
        <strain evidence="5 6">NC64A</strain>
    </source>
</reference>
<feature type="active site" description="Nucleophile" evidence="2">
    <location>
        <position position="28"/>
    </location>
</feature>
<dbReference type="InParanoid" id="E1Z3B7"/>
<evidence type="ECO:0000256" key="2">
    <source>
        <dbReference type="PROSITE-ProRule" id="PRU01161"/>
    </source>
</evidence>
<dbReference type="GO" id="GO:0005811">
    <property type="term" value="C:lipid droplet"/>
    <property type="evidence" value="ECO:0007669"/>
    <property type="project" value="TreeGrafter"/>
</dbReference>
<keyword evidence="1 2" id="KW-0443">Lipid metabolism</keyword>
<dbReference type="AlphaFoldDB" id="E1Z3B7"/>
<dbReference type="EMBL" id="GL433835">
    <property type="protein sequence ID" value="EFN59813.1"/>
    <property type="molecule type" value="Genomic_DNA"/>
</dbReference>
<dbReference type="GO" id="GO:0055088">
    <property type="term" value="P:lipid homeostasis"/>
    <property type="evidence" value="ECO:0007669"/>
    <property type="project" value="TreeGrafter"/>
</dbReference>
<feature type="domain" description="PNPLA" evidence="4">
    <location>
        <begin position="1"/>
        <end position="165"/>
    </location>
</feature>
<dbReference type="KEGG" id="cvr:CHLNCDRAFT_133552"/>
<evidence type="ECO:0000313" key="5">
    <source>
        <dbReference type="EMBL" id="EFN59813.1"/>
    </source>
</evidence>
<dbReference type="OrthoDB" id="513928at2759"/>
<proteinExistence type="inferred from homology"/>
<feature type="short sequence motif" description="DGA/G" evidence="2">
    <location>
        <begin position="147"/>
        <end position="149"/>
    </location>
</feature>
<gene>
    <name evidence="5" type="ORF">CHLNCDRAFT_133552</name>
</gene>
<evidence type="ECO:0000256" key="1">
    <source>
        <dbReference type="ARBA" id="ARBA00023098"/>
    </source>
</evidence>
<name>E1Z3B7_CHLVA</name>
<evidence type="ECO:0000259" key="4">
    <source>
        <dbReference type="PROSITE" id="PS51635"/>
    </source>
</evidence>
<dbReference type="GO" id="GO:0004806">
    <property type="term" value="F:triacylglycerol lipase activity"/>
    <property type="evidence" value="ECO:0007669"/>
    <property type="project" value="TreeGrafter"/>
</dbReference>
<feature type="short sequence motif" description="GXSXG" evidence="2">
    <location>
        <begin position="26"/>
        <end position="30"/>
    </location>
</feature>
<dbReference type="eggNOG" id="KOG3773">
    <property type="taxonomic scope" value="Eukaryota"/>
</dbReference>
<dbReference type="Proteomes" id="UP000008141">
    <property type="component" value="Unassembled WGS sequence"/>
</dbReference>
<dbReference type="InterPro" id="IPR016035">
    <property type="entry name" value="Acyl_Trfase/lysoPLipase"/>
</dbReference>
<dbReference type="GO" id="GO:0016020">
    <property type="term" value="C:membrane"/>
    <property type="evidence" value="ECO:0007669"/>
    <property type="project" value="TreeGrafter"/>
</dbReference>
<comment type="similarity">
    <text evidence="3">Belongs to the patatin family.</text>
</comment>
<comment type="function">
    <text evidence="3">Lipolytic acyl hydrolase (LAH).</text>
</comment>
<dbReference type="InterPro" id="IPR002641">
    <property type="entry name" value="PNPLA_dom"/>
</dbReference>
<dbReference type="PANTHER" id="PTHR12406">
    <property type="entry name" value="CALCIUM-INDEPENDENT PHOSPHOLIPASE A2 IPLA2 -RELATED"/>
    <property type="match status" value="1"/>
</dbReference>
<evidence type="ECO:0000256" key="3">
    <source>
        <dbReference type="RuleBase" id="RU361262"/>
    </source>
</evidence>
<sequence length="273" mass="29887">MWFYWKAGVLKYLQQHHDLAAVRLHGSSSGAMVAVLAASGVDLERAAERAGEVFTEHGVHDRLFGLLGVWGSIARRCLEELLPEDAHTRCTGRVRLRITAWPSLSPLFLERFHSKADLIDACMASSHLPFLLDGRLAARVRGVKAMDGAFCRWAWMMRQPGGLRRLLSLGVGTIGGDPVPSAAPQALEARDARPPSARQQAGAAQHAAASFMLDYTFDEALGPLRLRFGAVRLRTAEGLQQLVRSGFEYGQRLHTQGVWATWLGGAPPSRQST</sequence>
<protein>
    <recommendedName>
        <fullName evidence="3">Patatin</fullName>
        <ecNumber evidence="3">3.1.1.-</ecNumber>
    </recommendedName>
</protein>
<dbReference type="InterPro" id="IPR033562">
    <property type="entry name" value="PLPL"/>
</dbReference>
<comment type="domain">
    <text evidence="3">The nitrogen atoms of the two glycine residues in the GGXR motif define the oxyanion hole, and stabilize the oxyanion that forms during the nucleophilic attack by the catalytic serine during substrate cleavage.</text>
</comment>
<feature type="active site" description="Proton acceptor" evidence="2">
    <location>
        <position position="147"/>
    </location>
</feature>
<evidence type="ECO:0000313" key="6">
    <source>
        <dbReference type="Proteomes" id="UP000008141"/>
    </source>
</evidence>
<dbReference type="PANTHER" id="PTHR12406:SF45">
    <property type="entry name" value="PATATIN"/>
    <property type="match status" value="1"/>
</dbReference>
<keyword evidence="6" id="KW-1185">Reference proteome</keyword>
<comment type="caution">
    <text evidence="2">Lacks conserved residue(s) required for the propagation of feature annotation.</text>
</comment>
<keyword evidence="2 3" id="KW-0378">Hydrolase</keyword>
<dbReference type="GO" id="GO:0005737">
    <property type="term" value="C:cytoplasm"/>
    <property type="evidence" value="ECO:0007669"/>
    <property type="project" value="TreeGrafter"/>
</dbReference>
<dbReference type="SUPFAM" id="SSF52151">
    <property type="entry name" value="FabD/lysophospholipase-like"/>
    <property type="match status" value="1"/>
</dbReference>
<dbReference type="Pfam" id="PF01734">
    <property type="entry name" value="Patatin"/>
    <property type="match status" value="1"/>
</dbReference>
<dbReference type="GeneID" id="17359568"/>
<dbReference type="PROSITE" id="PS51635">
    <property type="entry name" value="PNPLA"/>
    <property type="match status" value="1"/>
</dbReference>
<dbReference type="GO" id="GO:0019433">
    <property type="term" value="P:triglyceride catabolic process"/>
    <property type="evidence" value="ECO:0007669"/>
    <property type="project" value="TreeGrafter"/>
</dbReference>
<keyword evidence="2 3" id="KW-0442">Lipid degradation</keyword>